<sequence>MDHGEEKPDRASKVESNNNGSGRSSASQKDRHGGRKSSAKVLHADNAAISSPDECKGAEAESNKGARDSNASFALRRWNATPYSFLADMLPGATSMRKLFHAQSKASRKLAEVKKTEPFPNGVCPGAGKEEEEERTAERKVVAVVLAFQRWRHTQLKNIFSQELKKVLEEARQDEASMAALETELESSEQRLAEALEDSANLRAQLIDRSSCIPAEGHNHDLTREMMMALERLAAAETEVHRRDNQIRQLKDHLQNVEEKGARIDGQLHASMALLQAEKCGVLEENRFLLEQLARRDEELGIQGEEIERLKSMVSRLADRQTMDQQHADALKTEHAAEVQSLQDQLRQAYGAKYAKELELASFTERCTGLGQERETLMQQLHHAVERANMASCRAELQCAAEDRAKASEEVAGEMIENLKKLTDHMREIESTLFTTNRHTYSSRDGHASKPGTEYKPSLAKHGCNETRVLTPEAEKMIQFLIPPSPIPDEPRLDEYHLGGNASQSSTKGFPVAEHRTGIPQLEDQTIASLQLFDTDKCLARLKKWATWKWRWAASAARAELLAKQLHSIELVANTVDGERQPQKLLKAHLGNVSTCTETEFNDTCTERKMVRLIFSAWRAFARTSVLEKRAIARSASLNKMMEALPWWIRRVGERRLLERNFFHWQLLTLRSGQQTKPSKKRKQQSVELVPSRGIAEFDRSTKQVTRNEDSSLVDKKPPGMKGPLTTNQQKRLQKIGCPTCSESRNVTEGGRISVVPHTVEKDPDVNYSNGMAFTSRALRALQRSLQQEVDELQTLLSQEMHALQQQGEEKPQGESTRGFSDEHSRPDRKRTLKSVWGVCNNLAQTLTDVRGQLYASGLGQDKPVSKQWRRRYPHNTVSFALESEKDSRARKQSPRQGLMIHSPLSRQPRIKALHHQQHPWIGGGIRIASPGRIAHQQLAAPTARDLTHLPFNSETYLPHYALPITQCRYRHSDFLQSKQELASPLLYSSPRRHYSPAMHAARHTTTYPGEVQRRQESPPPQMRRRNHHPTSVSKTTRAVKSEATSLMKKATTSAGESVSRQTTVLEIIPNGNEIAIHTKPAEEEEVEEEAQTMPKPVLHTERKGPGVAAAQALTSSHHKKPNVETKLAAASAVLKKTCIGTEYANLLSAEISRLQEGRCGSTGDKILKTKNCKEANPTQIVAKRPSWSRP</sequence>
<protein>
    <submittedName>
        <fullName evidence="3">Uncharacterized protein</fullName>
    </submittedName>
</protein>
<organism evidence="3 4">
    <name type="scientific">Sphagnum troendelagicum</name>
    <dbReference type="NCBI Taxonomy" id="128251"/>
    <lineage>
        <taxon>Eukaryota</taxon>
        <taxon>Viridiplantae</taxon>
        <taxon>Streptophyta</taxon>
        <taxon>Embryophyta</taxon>
        <taxon>Bryophyta</taxon>
        <taxon>Sphagnophytina</taxon>
        <taxon>Sphagnopsida</taxon>
        <taxon>Sphagnales</taxon>
        <taxon>Sphagnaceae</taxon>
        <taxon>Sphagnum</taxon>
    </lineage>
</organism>
<evidence type="ECO:0000313" key="3">
    <source>
        <dbReference type="EMBL" id="CAK9189389.1"/>
    </source>
</evidence>
<feature type="compositionally biased region" description="Basic and acidic residues" evidence="2">
    <location>
        <begin position="1"/>
        <end position="13"/>
    </location>
</feature>
<feature type="compositionally biased region" description="Basic and acidic residues" evidence="2">
    <location>
        <begin position="696"/>
        <end position="718"/>
    </location>
</feature>
<proteinExistence type="predicted"/>
<evidence type="ECO:0000313" key="4">
    <source>
        <dbReference type="Proteomes" id="UP001497512"/>
    </source>
</evidence>
<feature type="region of interest" description="Disordered" evidence="2">
    <location>
        <begin position="803"/>
        <end position="830"/>
    </location>
</feature>
<feature type="region of interest" description="Disordered" evidence="2">
    <location>
        <begin position="673"/>
        <end position="732"/>
    </location>
</feature>
<dbReference type="EMBL" id="OZ019893">
    <property type="protein sequence ID" value="CAK9189389.1"/>
    <property type="molecule type" value="Genomic_DNA"/>
</dbReference>
<feature type="compositionally biased region" description="Basic and acidic residues" evidence="2">
    <location>
        <begin position="53"/>
        <end position="67"/>
    </location>
</feature>
<gene>
    <name evidence="3" type="ORF">CSSPTR1EN2_LOCUS40</name>
</gene>
<evidence type="ECO:0000256" key="1">
    <source>
        <dbReference type="SAM" id="Coils"/>
    </source>
</evidence>
<dbReference type="Proteomes" id="UP001497512">
    <property type="component" value="Chromosome 1"/>
</dbReference>
<feature type="region of interest" description="Disordered" evidence="2">
    <location>
        <begin position="1"/>
        <end position="68"/>
    </location>
</feature>
<feature type="region of interest" description="Disordered" evidence="2">
    <location>
        <begin position="1003"/>
        <end position="1045"/>
    </location>
</feature>
<feature type="compositionally biased region" description="Low complexity" evidence="2">
    <location>
        <begin position="16"/>
        <end position="27"/>
    </location>
</feature>
<feature type="compositionally biased region" description="Polar residues" evidence="2">
    <location>
        <begin position="1030"/>
        <end position="1045"/>
    </location>
</feature>
<evidence type="ECO:0000256" key="2">
    <source>
        <dbReference type="SAM" id="MobiDB-lite"/>
    </source>
</evidence>
<name>A0ABP0T7A1_9BRYO</name>
<feature type="region of interest" description="Disordered" evidence="2">
    <location>
        <begin position="440"/>
        <end position="459"/>
    </location>
</feature>
<feature type="coiled-coil region" evidence="1">
    <location>
        <begin position="164"/>
        <end position="260"/>
    </location>
</feature>
<keyword evidence="1" id="KW-0175">Coiled coil</keyword>
<reference evidence="3 4" key="1">
    <citation type="submission" date="2024-02" db="EMBL/GenBank/DDBJ databases">
        <authorList>
            <consortium name="ELIXIR-Norway"/>
            <consortium name="Elixir Norway"/>
        </authorList>
    </citation>
    <scope>NUCLEOTIDE SEQUENCE [LARGE SCALE GENOMIC DNA]</scope>
</reference>
<keyword evidence="4" id="KW-1185">Reference proteome</keyword>
<accession>A0ABP0T7A1</accession>